<reference evidence="3" key="2">
    <citation type="submission" date="2023-05" db="EMBL/GenBank/DDBJ databases">
        <authorList>
            <consortium name="Lawrence Berkeley National Laboratory"/>
            <person name="Steindorff A."/>
            <person name="Hensen N."/>
            <person name="Bonometti L."/>
            <person name="Westerberg I."/>
            <person name="Brannstrom I.O."/>
            <person name="Guillou S."/>
            <person name="Cros-Aarteil S."/>
            <person name="Calhoun S."/>
            <person name="Haridas S."/>
            <person name="Kuo A."/>
            <person name="Mondo S."/>
            <person name="Pangilinan J."/>
            <person name="Riley R."/>
            <person name="Labutti K."/>
            <person name="Andreopoulos B."/>
            <person name="Lipzen A."/>
            <person name="Chen C."/>
            <person name="Yanf M."/>
            <person name="Daum C."/>
            <person name="Ng V."/>
            <person name="Clum A."/>
            <person name="Ohm R."/>
            <person name="Martin F."/>
            <person name="Silar P."/>
            <person name="Natvig D."/>
            <person name="Lalanne C."/>
            <person name="Gautier V."/>
            <person name="Ament-Velasquez S.L."/>
            <person name="Kruys A."/>
            <person name="Hutchinson M.I."/>
            <person name="Powell A.J."/>
            <person name="Barry K."/>
            <person name="Miller A.N."/>
            <person name="Grigoriev I.V."/>
            <person name="Debuchy R."/>
            <person name="Gladieux P."/>
            <person name="Thoren M.H."/>
            <person name="Johannesson H."/>
        </authorList>
    </citation>
    <scope>NUCLEOTIDE SEQUENCE</scope>
    <source>
        <strain evidence="3">CBS 508.74</strain>
    </source>
</reference>
<proteinExistence type="predicted"/>
<dbReference type="EMBL" id="MU853346">
    <property type="protein sequence ID" value="KAK4111484.1"/>
    <property type="molecule type" value="Genomic_DNA"/>
</dbReference>
<evidence type="ECO:0000313" key="4">
    <source>
        <dbReference type="Proteomes" id="UP001302812"/>
    </source>
</evidence>
<feature type="transmembrane region" description="Helical" evidence="2">
    <location>
        <begin position="630"/>
        <end position="651"/>
    </location>
</feature>
<evidence type="ECO:0000256" key="1">
    <source>
        <dbReference type="SAM" id="MobiDB-lite"/>
    </source>
</evidence>
<reference evidence="3" key="1">
    <citation type="journal article" date="2023" name="Mol. Phylogenet. Evol.">
        <title>Genome-scale phylogeny and comparative genomics of the fungal order Sordariales.</title>
        <authorList>
            <person name="Hensen N."/>
            <person name="Bonometti L."/>
            <person name="Westerberg I."/>
            <person name="Brannstrom I.O."/>
            <person name="Guillou S."/>
            <person name="Cros-Aarteil S."/>
            <person name="Calhoun S."/>
            <person name="Haridas S."/>
            <person name="Kuo A."/>
            <person name="Mondo S."/>
            <person name="Pangilinan J."/>
            <person name="Riley R."/>
            <person name="LaButti K."/>
            <person name="Andreopoulos B."/>
            <person name="Lipzen A."/>
            <person name="Chen C."/>
            <person name="Yan M."/>
            <person name="Daum C."/>
            <person name="Ng V."/>
            <person name="Clum A."/>
            <person name="Steindorff A."/>
            <person name="Ohm R.A."/>
            <person name="Martin F."/>
            <person name="Silar P."/>
            <person name="Natvig D.O."/>
            <person name="Lalanne C."/>
            <person name="Gautier V."/>
            <person name="Ament-Velasquez S.L."/>
            <person name="Kruys A."/>
            <person name="Hutchinson M.I."/>
            <person name="Powell A.J."/>
            <person name="Barry K."/>
            <person name="Miller A.N."/>
            <person name="Grigoriev I.V."/>
            <person name="Debuchy R."/>
            <person name="Gladieux P."/>
            <person name="Hiltunen Thoren M."/>
            <person name="Johannesson H."/>
        </authorList>
    </citation>
    <scope>NUCLEOTIDE SEQUENCE</scope>
    <source>
        <strain evidence="3">CBS 508.74</strain>
    </source>
</reference>
<name>A0AAN6TBT8_9PEZI</name>
<protein>
    <submittedName>
        <fullName evidence="3">Uncharacterized protein</fullName>
    </submittedName>
</protein>
<feature type="transmembrane region" description="Helical" evidence="2">
    <location>
        <begin position="12"/>
        <end position="37"/>
    </location>
</feature>
<organism evidence="3 4">
    <name type="scientific">Canariomyces notabilis</name>
    <dbReference type="NCBI Taxonomy" id="2074819"/>
    <lineage>
        <taxon>Eukaryota</taxon>
        <taxon>Fungi</taxon>
        <taxon>Dikarya</taxon>
        <taxon>Ascomycota</taxon>
        <taxon>Pezizomycotina</taxon>
        <taxon>Sordariomycetes</taxon>
        <taxon>Sordariomycetidae</taxon>
        <taxon>Sordariales</taxon>
        <taxon>Chaetomiaceae</taxon>
        <taxon>Canariomyces</taxon>
    </lineage>
</organism>
<evidence type="ECO:0000256" key="2">
    <source>
        <dbReference type="SAM" id="Phobius"/>
    </source>
</evidence>
<feature type="region of interest" description="Disordered" evidence="1">
    <location>
        <begin position="724"/>
        <end position="754"/>
    </location>
</feature>
<gene>
    <name evidence="3" type="ORF">N656DRAFT_799316</name>
</gene>
<feature type="transmembrane region" description="Helical" evidence="2">
    <location>
        <begin position="58"/>
        <end position="79"/>
    </location>
</feature>
<feature type="compositionally biased region" description="Basic and acidic residues" evidence="1">
    <location>
        <begin position="734"/>
        <end position="754"/>
    </location>
</feature>
<dbReference type="GeneID" id="89941980"/>
<keyword evidence="2" id="KW-1133">Transmembrane helix</keyword>
<keyword evidence="2" id="KW-0472">Membrane</keyword>
<sequence>MDHFLYRPLLAATITAMSFVVGCQISLSYVTLAALLGPPHSVSEDILLQQFRTVFWRGFRLCPVPAFFATLCCLVNAALVLGHVGLSVQNFFQGRVPQLLLVAVLAVGLVPYTLIFVVPVEEPLLKREAALRGNGKSVRACAKKYGDGKGKEELGEQDTMTLMRMWTTVLSLLATTMDVYTAPPENTYRTLTLFSFPTESGTVLAISTKASQYAFIAAVYTIVIQLWFAFLWQVAAEMCLIRRPRCRQEWLAMVAIRNASEPWTASWALLGSMFKLLASRNENDRRGLGVTALLSVPTVVLAAGGIVTALLYTESMRLGNAAPVSPSSVFVPDASTSTGYQLSSYYQASILRALGSAESADDSTRRSSVSVSKHGLPSPSPNTTNQPAQRISYGYTVSAYELGIQKLADFAIQVEGSCVTDPSLSFFALTDTSVGSVLDTTNQTYALVATTALLGSFTPSGDPWYFTELATGGSTVAYETAGPPYRVAPGRPVLSCWEDMQFCLGKETKRCSDLWTSGLPKGLIGHLSISLAIPMIVTIGSGAGVSALKAYSGVGAGMFLDATSSNMFADVERMVLAAFLATKEILRDSALLGRLPGTTNLLEKPDGTLWEGAADFIIRTSDVVAIRFDLAVLAPVATVVALLAVLSIEAYKRLRGLKNSPWALRSILLYGTQLFRLFDTRESNSAWEIESTKAQLPILECSESAIPELEPVWNDSTGACIITATPPRQPRSPQHSDEVSETTEHLLHRHPEEH</sequence>
<feature type="transmembrane region" description="Helical" evidence="2">
    <location>
        <begin position="99"/>
        <end position="118"/>
    </location>
</feature>
<dbReference type="Proteomes" id="UP001302812">
    <property type="component" value="Unassembled WGS sequence"/>
</dbReference>
<keyword evidence="4" id="KW-1185">Reference proteome</keyword>
<dbReference type="RefSeq" id="XP_064669054.1">
    <property type="nucleotide sequence ID" value="XM_064817855.1"/>
</dbReference>
<comment type="caution">
    <text evidence="3">The sequence shown here is derived from an EMBL/GenBank/DDBJ whole genome shotgun (WGS) entry which is preliminary data.</text>
</comment>
<dbReference type="AlphaFoldDB" id="A0AAN6TBT8"/>
<feature type="region of interest" description="Disordered" evidence="1">
    <location>
        <begin position="362"/>
        <end position="388"/>
    </location>
</feature>
<evidence type="ECO:0000313" key="3">
    <source>
        <dbReference type="EMBL" id="KAK4111484.1"/>
    </source>
</evidence>
<feature type="transmembrane region" description="Helical" evidence="2">
    <location>
        <begin position="213"/>
        <end position="235"/>
    </location>
</feature>
<feature type="transmembrane region" description="Helical" evidence="2">
    <location>
        <begin position="290"/>
        <end position="312"/>
    </location>
</feature>
<keyword evidence="2" id="KW-0812">Transmembrane</keyword>
<dbReference type="PROSITE" id="PS51257">
    <property type="entry name" value="PROKAR_LIPOPROTEIN"/>
    <property type="match status" value="1"/>
</dbReference>
<accession>A0AAN6TBT8</accession>